<proteinExistence type="predicted"/>
<dbReference type="Gene3D" id="3.40.190.10">
    <property type="entry name" value="Periplasmic binding protein-like II"/>
    <property type="match status" value="1"/>
</dbReference>
<protein>
    <submittedName>
        <fullName evidence="2">Extracellular solute-binding protein</fullName>
    </submittedName>
</protein>
<keyword evidence="3" id="KW-1185">Reference proteome</keyword>
<evidence type="ECO:0000313" key="3">
    <source>
        <dbReference type="Proteomes" id="UP001501570"/>
    </source>
</evidence>
<dbReference type="Pfam" id="PF13416">
    <property type="entry name" value="SBP_bac_8"/>
    <property type="match status" value="1"/>
</dbReference>
<evidence type="ECO:0000256" key="1">
    <source>
        <dbReference type="SAM" id="MobiDB-lite"/>
    </source>
</evidence>
<evidence type="ECO:0000313" key="2">
    <source>
        <dbReference type="EMBL" id="GAA5189941.1"/>
    </source>
</evidence>
<comment type="caution">
    <text evidence="2">The sequence shown here is derived from an EMBL/GenBank/DDBJ whole genome shotgun (WGS) entry which is preliminary data.</text>
</comment>
<organism evidence="2 3">
    <name type="scientific">Rugosimonospora acidiphila</name>
    <dbReference type="NCBI Taxonomy" id="556531"/>
    <lineage>
        <taxon>Bacteria</taxon>
        <taxon>Bacillati</taxon>
        <taxon>Actinomycetota</taxon>
        <taxon>Actinomycetes</taxon>
        <taxon>Micromonosporales</taxon>
        <taxon>Micromonosporaceae</taxon>
        <taxon>Rugosimonospora</taxon>
    </lineage>
</organism>
<dbReference type="SUPFAM" id="SSF53850">
    <property type="entry name" value="Periplasmic binding protein-like II"/>
    <property type="match status" value="1"/>
</dbReference>
<dbReference type="RefSeq" id="WP_345632337.1">
    <property type="nucleotide sequence ID" value="NZ_BAABJQ010000013.1"/>
</dbReference>
<feature type="compositionally biased region" description="Low complexity" evidence="1">
    <location>
        <begin position="217"/>
        <end position="228"/>
    </location>
</feature>
<dbReference type="InterPro" id="IPR006059">
    <property type="entry name" value="SBP"/>
</dbReference>
<name>A0ABP9S1P4_9ACTN</name>
<gene>
    <name evidence="2" type="ORF">GCM10023322_43850</name>
</gene>
<feature type="compositionally biased region" description="Polar residues" evidence="1">
    <location>
        <begin position="195"/>
        <end position="216"/>
    </location>
</feature>
<dbReference type="EMBL" id="BAABJQ010000013">
    <property type="protein sequence ID" value="GAA5189941.1"/>
    <property type="molecule type" value="Genomic_DNA"/>
</dbReference>
<sequence length="445" mass="45801">MSGHSEPAPGPGLTGLTWDHPRAYRPLAAYARLGRGPAVRWDRQSLEDFEAHPIAELARRYDLLIVDHPGLGAALAAGALRPLAEVADAATVAGWRAASVAATWRSYELDGEAWAVPVDAATQVMVLRPDLVPRPPRSWPEVVELAGRVPVTLCLGGPHALLGLLGMCASAGGAGPRPTPGGAGPRSWAPAGAGPQSTPGGAGPQSTPGGAVPQSTPAGAGPQSAPGGAEEHLLAPAVAVAAIETLRAVWARSDRRYGLGNPIQVHEAMAGGEVALCPLAYGYASYARPVPGAHALRWADAPTFGTDRPGGVLGGTGLAVSARSGADPDEVRAWLSGYLDPAVQAGLVPDSGGQPATTAAWDRPEVDAAWGGYYSSTRRSLEAAHLRPRINGWISLQDKASELVREAVTAGADAARTVAAINDHYRALTGTLISSEARRARERAV</sequence>
<reference evidence="3" key="1">
    <citation type="journal article" date="2019" name="Int. J. Syst. Evol. Microbiol.">
        <title>The Global Catalogue of Microorganisms (GCM) 10K type strain sequencing project: providing services to taxonomists for standard genome sequencing and annotation.</title>
        <authorList>
            <consortium name="The Broad Institute Genomics Platform"/>
            <consortium name="The Broad Institute Genome Sequencing Center for Infectious Disease"/>
            <person name="Wu L."/>
            <person name="Ma J."/>
        </authorList>
    </citation>
    <scope>NUCLEOTIDE SEQUENCE [LARGE SCALE GENOMIC DNA]</scope>
    <source>
        <strain evidence="3">JCM 18304</strain>
    </source>
</reference>
<accession>A0ABP9S1P4</accession>
<dbReference type="Proteomes" id="UP001501570">
    <property type="component" value="Unassembled WGS sequence"/>
</dbReference>
<feature type="region of interest" description="Disordered" evidence="1">
    <location>
        <begin position="175"/>
        <end position="229"/>
    </location>
</feature>